<organism evidence="3 4">
    <name type="scientific">Streptomyces niveiscabiei</name>
    <dbReference type="NCBI Taxonomy" id="164115"/>
    <lineage>
        <taxon>Bacteria</taxon>
        <taxon>Bacillati</taxon>
        <taxon>Actinomycetota</taxon>
        <taxon>Actinomycetes</taxon>
        <taxon>Kitasatosporales</taxon>
        <taxon>Streptomycetaceae</taxon>
        <taxon>Streptomyces</taxon>
    </lineage>
</organism>
<name>A0ABW9HZJ3_9ACTN</name>
<dbReference type="EMBL" id="JBJVNI010000020">
    <property type="protein sequence ID" value="MFM9613510.1"/>
    <property type="molecule type" value="Genomic_DNA"/>
</dbReference>
<evidence type="ECO:0000259" key="2">
    <source>
        <dbReference type="Pfam" id="PF11795"/>
    </source>
</evidence>
<evidence type="ECO:0000259" key="1">
    <source>
        <dbReference type="Pfam" id="PF09983"/>
    </source>
</evidence>
<reference evidence="3 4" key="1">
    <citation type="submission" date="2024-12" db="EMBL/GenBank/DDBJ databases">
        <title>Forecasting of Potato common scab and diversities of Pathogenic streptomyces spp. in china.</title>
        <authorList>
            <person name="Handique U."/>
            <person name="Wu J."/>
        </authorList>
    </citation>
    <scope>NUCLEOTIDE SEQUENCE [LARGE SCALE GENOMIC DNA]</scope>
    <source>
        <strain evidence="3 4">ZRIMU1530</strain>
    </source>
</reference>
<sequence length="391" mass="44492">MTPQQWTSPDQVAATLHRRWSSGLYLAAEAQNLPFEPIGIPLKGPIAADATRHYDQARKWAQSWAPSRHPHLRIQMKTIGGRNNTPSNTIPERVWVDTREDLWAVLDVRTQVDLFHDLHIRTTRQDPHLGQWMATHPMKVLQAHAHWQRLVDTVHWIRDHDTGPIYLRQVDVPGVDTKFIETSKGILGDLLDHALPADRIHADAPKTDFAARYGFLTKPPYVRLRYLGNQPGPFSEITVRANELTAPPPGIRTVFVLENEITYLSLPDVRGAIAILGAGYAAALLRYLPWLADIELRYWGDIDTHGFAILSQVRRHFPHTRSFLMDRETLLAHRAHWGEEKTQTAETPAHLTASEAEADRELRLGTHGPHLRLEQERVPIRTIIKALTSEP</sequence>
<proteinExistence type="predicted"/>
<dbReference type="InterPro" id="IPR014544">
    <property type="entry name" value="UCP028408"/>
</dbReference>
<gene>
    <name evidence="3" type="ORF">ACKI18_33090</name>
</gene>
<dbReference type="PIRSF" id="PIRSF028408">
    <property type="entry name" value="UCP028408"/>
    <property type="match status" value="1"/>
</dbReference>
<dbReference type="InterPro" id="IPR024537">
    <property type="entry name" value="DUF3322"/>
</dbReference>
<feature type="domain" description="DUF3322" evidence="2">
    <location>
        <begin position="9"/>
        <end position="192"/>
    </location>
</feature>
<feature type="domain" description="Wadjet protein JetD C-terminal" evidence="1">
    <location>
        <begin position="214"/>
        <end position="386"/>
    </location>
</feature>
<evidence type="ECO:0000313" key="3">
    <source>
        <dbReference type="EMBL" id="MFM9613510.1"/>
    </source>
</evidence>
<evidence type="ECO:0000313" key="4">
    <source>
        <dbReference type="Proteomes" id="UP001631957"/>
    </source>
</evidence>
<dbReference type="Pfam" id="PF11795">
    <property type="entry name" value="DUF3322"/>
    <property type="match status" value="1"/>
</dbReference>
<dbReference type="Proteomes" id="UP001631957">
    <property type="component" value="Unassembled WGS sequence"/>
</dbReference>
<dbReference type="InterPro" id="IPR024534">
    <property type="entry name" value="JetD_C"/>
</dbReference>
<accession>A0ABW9HZJ3</accession>
<dbReference type="Pfam" id="PF09983">
    <property type="entry name" value="JetD_C"/>
    <property type="match status" value="1"/>
</dbReference>
<protein>
    <submittedName>
        <fullName evidence="3">Wadjet anti-phage system protein JetD domain-containing protein</fullName>
    </submittedName>
</protein>
<dbReference type="RefSeq" id="WP_409122740.1">
    <property type="nucleotide sequence ID" value="NZ_JBJVNI010000020.1"/>
</dbReference>
<keyword evidence="4" id="KW-1185">Reference proteome</keyword>
<comment type="caution">
    <text evidence="3">The sequence shown here is derived from an EMBL/GenBank/DDBJ whole genome shotgun (WGS) entry which is preliminary data.</text>
</comment>